<protein>
    <submittedName>
        <fullName evidence="1">Histidine phosphatase family protein</fullName>
    </submittedName>
</protein>
<organism evidence="1 2">
    <name type="scientific">Falsiroseomonas algicola</name>
    <dbReference type="NCBI Taxonomy" id="2716930"/>
    <lineage>
        <taxon>Bacteria</taxon>
        <taxon>Pseudomonadati</taxon>
        <taxon>Pseudomonadota</taxon>
        <taxon>Alphaproteobacteria</taxon>
        <taxon>Acetobacterales</taxon>
        <taxon>Roseomonadaceae</taxon>
        <taxon>Falsiroseomonas</taxon>
    </lineage>
</organism>
<dbReference type="Gene3D" id="3.40.50.1240">
    <property type="entry name" value="Phosphoglycerate mutase-like"/>
    <property type="match status" value="1"/>
</dbReference>
<proteinExistence type="predicted"/>
<dbReference type="InterPro" id="IPR029033">
    <property type="entry name" value="His_PPase_superfam"/>
</dbReference>
<dbReference type="InterPro" id="IPR013078">
    <property type="entry name" value="His_Pase_superF_clade-1"/>
</dbReference>
<reference evidence="1 2" key="2">
    <citation type="submission" date="2020-03" db="EMBL/GenBank/DDBJ databases">
        <title>Roseomonas stagni sp. nov., isolated from pond water in Japan.</title>
        <authorList>
            <person name="Furuhata K."/>
            <person name="Miyamoto H."/>
            <person name="Goto K."/>
        </authorList>
    </citation>
    <scope>NUCLEOTIDE SEQUENCE [LARGE SCALE GENOMIC DNA]</scope>
    <source>
        <strain evidence="1 2">PeD5</strain>
    </source>
</reference>
<comment type="caution">
    <text evidence="1">The sequence shown here is derived from an EMBL/GenBank/DDBJ whole genome shotgun (WGS) entry which is preliminary data.</text>
</comment>
<evidence type="ECO:0000313" key="1">
    <source>
        <dbReference type="EMBL" id="NGM20066.1"/>
    </source>
</evidence>
<name>A0A6M1LIC9_9PROT</name>
<reference evidence="1 2" key="1">
    <citation type="submission" date="2020-02" db="EMBL/GenBank/DDBJ databases">
        <authorList>
            <person name="Kim H.M."/>
            <person name="Jeon C.O."/>
        </authorList>
    </citation>
    <scope>NUCLEOTIDE SEQUENCE [LARGE SCALE GENOMIC DNA]</scope>
    <source>
        <strain evidence="1 2">PeD5</strain>
    </source>
</reference>
<evidence type="ECO:0000313" key="2">
    <source>
        <dbReference type="Proteomes" id="UP000475385"/>
    </source>
</evidence>
<dbReference type="Pfam" id="PF00300">
    <property type="entry name" value="His_Phos_1"/>
    <property type="match status" value="1"/>
</dbReference>
<dbReference type="SUPFAM" id="SSF53254">
    <property type="entry name" value="Phosphoglycerate mutase-like"/>
    <property type="match status" value="1"/>
</dbReference>
<dbReference type="Proteomes" id="UP000475385">
    <property type="component" value="Unassembled WGS sequence"/>
</dbReference>
<dbReference type="EMBL" id="JAAIKB010000002">
    <property type="protein sequence ID" value="NGM20066.1"/>
    <property type="molecule type" value="Genomic_DNA"/>
</dbReference>
<dbReference type="AlphaFoldDB" id="A0A6M1LIC9"/>
<sequence>MPVVRFITHPDVAIDPARPVPEWHLSLRGILRARMMLERPWVTGLKSLFSSGERKALDTAAILSAATGLDVTVLEALHENDRSATGYLPGPAFEAMADAFFAQPEESVRGWERAADAQARIVAAVEQVLALAPPGDVAIIAHGAVGALLLCRLKGVPISRAEDQPGRGGGNLFAFDRDSRALLHGWRPIDEE</sequence>
<gene>
    <name evidence="1" type="ORF">G3576_08580</name>
</gene>
<accession>A0A6M1LIC9</accession>
<keyword evidence="2" id="KW-1185">Reference proteome</keyword>